<sequence>MRKWTKVVPALAVTAALAFPMSTFAQSSNQPEVNAKYHLLPKVEVTDSTIDIWTSIFGASTVDSGEWQIVPVGPNKAGKPAHLNQSTKAQFHARFEGLKPSVEYCFNIHFTGKLDGDKANTSLLLKGKKGNLFCVKTDDHKPGNNNPGDHNPDDNNGGGTNPGDNNGGGTTPGDGGNNGGTTQPGNGGNSGNSGSTGHQPNGQGGKLPKTATPYANSMGLGATLLAAGVGMLIHRRRQTV</sequence>
<evidence type="ECO:0000313" key="5">
    <source>
        <dbReference type="Proteomes" id="UP001596500"/>
    </source>
</evidence>
<gene>
    <name evidence="4" type="ORF">ACFQNG_04365</name>
</gene>
<keyword evidence="3" id="KW-0732">Signal</keyword>
<accession>A0ABW2RHA8</accession>
<evidence type="ECO:0000256" key="2">
    <source>
        <dbReference type="SAM" id="Phobius"/>
    </source>
</evidence>
<dbReference type="Proteomes" id="UP001596500">
    <property type="component" value="Unassembled WGS sequence"/>
</dbReference>
<keyword evidence="2" id="KW-0472">Membrane</keyword>
<evidence type="ECO:0000256" key="1">
    <source>
        <dbReference type="SAM" id="MobiDB-lite"/>
    </source>
</evidence>
<evidence type="ECO:0008006" key="6">
    <source>
        <dbReference type="Google" id="ProtNLM"/>
    </source>
</evidence>
<dbReference type="RefSeq" id="WP_379863641.1">
    <property type="nucleotide sequence ID" value="NZ_JBHTBW010000010.1"/>
</dbReference>
<proteinExistence type="predicted"/>
<keyword evidence="2" id="KW-1133">Transmembrane helix</keyword>
<protein>
    <recommendedName>
        <fullName evidence="6">LPXTG cell wall anchor domain-containing protein</fullName>
    </recommendedName>
</protein>
<feature type="compositionally biased region" description="Gly residues" evidence="1">
    <location>
        <begin position="156"/>
        <end position="179"/>
    </location>
</feature>
<comment type="caution">
    <text evidence="4">The sequence shown here is derived from an EMBL/GenBank/DDBJ whole genome shotgun (WGS) entry which is preliminary data.</text>
</comment>
<keyword evidence="2" id="KW-0812">Transmembrane</keyword>
<feature type="signal peptide" evidence="3">
    <location>
        <begin position="1"/>
        <end position="25"/>
    </location>
</feature>
<evidence type="ECO:0000313" key="4">
    <source>
        <dbReference type="EMBL" id="MFC7440389.1"/>
    </source>
</evidence>
<reference evidence="5" key="1">
    <citation type="journal article" date="2019" name="Int. J. Syst. Evol. Microbiol.">
        <title>The Global Catalogue of Microorganisms (GCM) 10K type strain sequencing project: providing services to taxonomists for standard genome sequencing and annotation.</title>
        <authorList>
            <consortium name="The Broad Institute Genomics Platform"/>
            <consortium name="The Broad Institute Genome Sequencing Center for Infectious Disease"/>
            <person name="Wu L."/>
            <person name="Ma J."/>
        </authorList>
    </citation>
    <scope>NUCLEOTIDE SEQUENCE [LARGE SCALE GENOMIC DNA]</scope>
    <source>
        <strain evidence="5">CGMCC 1.12942</strain>
    </source>
</reference>
<name>A0ABW2RHA8_9BACL</name>
<keyword evidence="5" id="KW-1185">Reference proteome</keyword>
<feature type="chain" id="PRO_5046321975" description="LPXTG cell wall anchor domain-containing protein" evidence="3">
    <location>
        <begin position="26"/>
        <end position="240"/>
    </location>
</feature>
<feature type="region of interest" description="Disordered" evidence="1">
    <location>
        <begin position="136"/>
        <end position="213"/>
    </location>
</feature>
<feature type="transmembrane region" description="Helical" evidence="2">
    <location>
        <begin position="214"/>
        <end position="233"/>
    </location>
</feature>
<evidence type="ECO:0000256" key="3">
    <source>
        <dbReference type="SAM" id="SignalP"/>
    </source>
</evidence>
<dbReference type="EMBL" id="JBHTBW010000010">
    <property type="protein sequence ID" value="MFC7440389.1"/>
    <property type="molecule type" value="Genomic_DNA"/>
</dbReference>
<organism evidence="4 5">
    <name type="scientific">Laceyella putida</name>
    <dbReference type="NCBI Taxonomy" id="110101"/>
    <lineage>
        <taxon>Bacteria</taxon>
        <taxon>Bacillati</taxon>
        <taxon>Bacillota</taxon>
        <taxon>Bacilli</taxon>
        <taxon>Bacillales</taxon>
        <taxon>Thermoactinomycetaceae</taxon>
        <taxon>Laceyella</taxon>
    </lineage>
</organism>